<dbReference type="Proteomes" id="UP000247078">
    <property type="component" value="Unassembled WGS sequence"/>
</dbReference>
<protein>
    <submittedName>
        <fullName evidence="1">Uncharacterized protein</fullName>
    </submittedName>
</protein>
<evidence type="ECO:0000313" key="1">
    <source>
        <dbReference type="EMBL" id="PWW35483.1"/>
    </source>
</evidence>
<dbReference type="EMBL" id="QGTZ01000012">
    <property type="protein sequence ID" value="PWW35483.1"/>
    <property type="molecule type" value="Genomic_DNA"/>
</dbReference>
<evidence type="ECO:0000313" key="2">
    <source>
        <dbReference type="Proteomes" id="UP000247078"/>
    </source>
</evidence>
<sequence>MLLSELFGGQVLLSELFGNIEGISKSVNKLDITGCLSRRRQK</sequence>
<dbReference type="AlphaFoldDB" id="A0A855Y173"/>
<proteinExistence type="predicted"/>
<gene>
    <name evidence="1" type="ORF">DET56_11267</name>
</gene>
<accession>A0A855Y173</accession>
<name>A0A855Y173_9BACL</name>
<organism evidence="1 2">
    <name type="scientific">Paenibacillus pabuli</name>
    <dbReference type="NCBI Taxonomy" id="1472"/>
    <lineage>
        <taxon>Bacteria</taxon>
        <taxon>Bacillati</taxon>
        <taxon>Bacillota</taxon>
        <taxon>Bacilli</taxon>
        <taxon>Bacillales</taxon>
        <taxon>Paenibacillaceae</taxon>
        <taxon>Paenibacillus</taxon>
    </lineage>
</organism>
<comment type="caution">
    <text evidence="1">The sequence shown here is derived from an EMBL/GenBank/DDBJ whole genome shotgun (WGS) entry which is preliminary data.</text>
</comment>
<reference evidence="1 2" key="1">
    <citation type="submission" date="2018-05" db="EMBL/GenBank/DDBJ databases">
        <title>Freshwater and sediment microbial communities from various areas in North America, analyzing microbe dynamics in response to fracking.</title>
        <authorList>
            <person name="Lamendella R."/>
        </authorList>
    </citation>
    <scope>NUCLEOTIDE SEQUENCE [LARGE SCALE GENOMIC DNA]</scope>
    <source>
        <strain evidence="1 2">DB-3</strain>
    </source>
</reference>